<evidence type="ECO:0000259" key="14">
    <source>
        <dbReference type="PROSITE" id="PS50262"/>
    </source>
</evidence>
<feature type="transmembrane region" description="Helical" evidence="13">
    <location>
        <begin position="316"/>
        <end position="340"/>
    </location>
</feature>
<feature type="transmembrane region" description="Helical" evidence="13">
    <location>
        <begin position="169"/>
        <end position="190"/>
    </location>
</feature>
<accession>A0AAN7SDS5</accession>
<dbReference type="PROSITE" id="PS00237">
    <property type="entry name" value="G_PROTEIN_RECEP_F1_1"/>
    <property type="match status" value="1"/>
</dbReference>
<feature type="transmembrane region" description="Helical" evidence="13">
    <location>
        <begin position="226"/>
        <end position="246"/>
    </location>
</feature>
<dbReference type="InterPro" id="IPR000276">
    <property type="entry name" value="GPCR_Rhodpsn"/>
</dbReference>
<dbReference type="InterPro" id="IPR001556">
    <property type="entry name" value="Bombsn_rcpt-like"/>
</dbReference>
<dbReference type="CDD" id="cd15927">
    <property type="entry name" value="7tmA_Bombesin_R-like"/>
    <property type="match status" value="1"/>
</dbReference>
<keyword evidence="5 13" id="KW-1133">Transmembrane helix</keyword>
<dbReference type="PANTHER" id="PTHR45695:SF26">
    <property type="entry name" value="NEUROPEPTIDE CCHAMIDE-1 RECEPTOR"/>
    <property type="match status" value="1"/>
</dbReference>
<evidence type="ECO:0000256" key="5">
    <source>
        <dbReference type="ARBA" id="ARBA00022989"/>
    </source>
</evidence>
<dbReference type="Gene3D" id="1.20.1070.10">
    <property type="entry name" value="Rhodopsin 7-helix transmembrane proteins"/>
    <property type="match status" value="1"/>
</dbReference>
<keyword evidence="4 12" id="KW-0812">Transmembrane</keyword>
<dbReference type="Pfam" id="PF00001">
    <property type="entry name" value="7tm_1"/>
    <property type="match status" value="1"/>
</dbReference>
<dbReference type="PANTHER" id="PTHR45695">
    <property type="entry name" value="LEUCOKININ RECEPTOR-RELATED"/>
    <property type="match status" value="1"/>
</dbReference>
<evidence type="ECO:0000256" key="4">
    <source>
        <dbReference type="ARBA" id="ARBA00022692"/>
    </source>
</evidence>
<evidence type="ECO:0000256" key="6">
    <source>
        <dbReference type="ARBA" id="ARBA00023040"/>
    </source>
</evidence>
<dbReference type="EMBL" id="JARPUR010000006">
    <property type="protein sequence ID" value="KAK4873899.1"/>
    <property type="molecule type" value="Genomic_DNA"/>
</dbReference>
<evidence type="ECO:0000256" key="3">
    <source>
        <dbReference type="ARBA" id="ARBA00022475"/>
    </source>
</evidence>
<dbReference type="SUPFAM" id="SSF81321">
    <property type="entry name" value="Family A G protein-coupled receptor-like"/>
    <property type="match status" value="1"/>
</dbReference>
<comment type="similarity">
    <text evidence="2 12">Belongs to the G-protein coupled receptor 1 family.</text>
</comment>
<evidence type="ECO:0000313" key="16">
    <source>
        <dbReference type="Proteomes" id="UP001353858"/>
    </source>
</evidence>
<dbReference type="InterPro" id="IPR017452">
    <property type="entry name" value="GPCR_Rhodpsn_7TM"/>
</dbReference>
<dbReference type="AlphaFoldDB" id="A0AAN7SDS5"/>
<dbReference type="PRINTS" id="PR00358">
    <property type="entry name" value="BOMBESINR"/>
</dbReference>
<protein>
    <recommendedName>
        <fullName evidence="14">G-protein coupled receptors family 1 profile domain-containing protein</fullName>
    </recommendedName>
</protein>
<dbReference type="GO" id="GO:0008188">
    <property type="term" value="F:neuropeptide receptor activity"/>
    <property type="evidence" value="ECO:0007669"/>
    <property type="project" value="TreeGrafter"/>
</dbReference>
<evidence type="ECO:0000256" key="7">
    <source>
        <dbReference type="ARBA" id="ARBA00023136"/>
    </source>
</evidence>
<keyword evidence="10" id="KW-0325">Glycoprotein</keyword>
<dbReference type="Proteomes" id="UP001353858">
    <property type="component" value="Unassembled WGS sequence"/>
</dbReference>
<proteinExistence type="inferred from homology"/>
<keyword evidence="9 12" id="KW-0675">Receptor</keyword>
<evidence type="ECO:0000313" key="15">
    <source>
        <dbReference type="EMBL" id="KAK4873899.1"/>
    </source>
</evidence>
<comment type="subcellular location">
    <subcellularLocation>
        <location evidence="1">Cell membrane</location>
        <topology evidence="1">Multi-pass membrane protein</topology>
    </subcellularLocation>
</comment>
<comment type="caution">
    <text evidence="15">The sequence shown here is derived from an EMBL/GenBank/DDBJ whole genome shotgun (WGS) entry which is preliminary data.</text>
</comment>
<sequence>MSNETDGTEELLYCCNTTLLTDSLNYNVTATPNNTETDFVPYYERPETYFVPVLFFLIFVIGVLGNGTLVIIFMRHRTMRNVPNTYILSLALADLLVIITSVPFTSVVYTVESWPWGELICKLSETAKDISIGVSVFTLTALSADRFFAIVDPLKKLHATGGSRKATRLTLGIAVSIWILALLCAIPAAIGSHLMKISNPEATISFTVCYPFPQDWLNHQYPKINVMMRFLILYILPLAVIAIFYLKMANYLIISTKNVPGEVQGTQKQIRARKKVAITVLIFVLVFAICFLPSHVFMLFFYFYPNSEEYYNAFWHYTRIIGFCLSYLNSCANPVALYWVSGTFRKHFNRYLLCTKPKRTRCNTCQGQHATSLTMMSTRRAPSTYKSRNVSTNRRSNLTGQETSITLLGNGTDHVCSKIRKKRTYRLISPML</sequence>
<keyword evidence="3" id="KW-1003">Cell membrane</keyword>
<organism evidence="15 16">
    <name type="scientific">Aquatica leii</name>
    <dbReference type="NCBI Taxonomy" id="1421715"/>
    <lineage>
        <taxon>Eukaryota</taxon>
        <taxon>Metazoa</taxon>
        <taxon>Ecdysozoa</taxon>
        <taxon>Arthropoda</taxon>
        <taxon>Hexapoda</taxon>
        <taxon>Insecta</taxon>
        <taxon>Pterygota</taxon>
        <taxon>Neoptera</taxon>
        <taxon>Endopterygota</taxon>
        <taxon>Coleoptera</taxon>
        <taxon>Polyphaga</taxon>
        <taxon>Elateriformia</taxon>
        <taxon>Elateroidea</taxon>
        <taxon>Lampyridae</taxon>
        <taxon>Luciolinae</taxon>
        <taxon>Aquatica</taxon>
    </lineage>
</organism>
<dbReference type="FunFam" id="1.20.1070.10:FF:000286">
    <property type="entry name" value="Neuropeptide CCHamide-1 receptor"/>
    <property type="match status" value="1"/>
</dbReference>
<evidence type="ECO:0000256" key="12">
    <source>
        <dbReference type="RuleBase" id="RU000688"/>
    </source>
</evidence>
<dbReference type="PRINTS" id="PR00237">
    <property type="entry name" value="GPCRRHODOPSN"/>
</dbReference>
<feature type="transmembrane region" description="Helical" evidence="13">
    <location>
        <begin position="276"/>
        <end position="304"/>
    </location>
</feature>
<evidence type="ECO:0000256" key="2">
    <source>
        <dbReference type="ARBA" id="ARBA00010663"/>
    </source>
</evidence>
<dbReference type="PROSITE" id="PS50262">
    <property type="entry name" value="G_PROTEIN_RECEP_F1_2"/>
    <property type="match status" value="1"/>
</dbReference>
<feature type="transmembrane region" description="Helical" evidence="13">
    <location>
        <begin position="86"/>
        <end position="110"/>
    </location>
</feature>
<feature type="transmembrane region" description="Helical" evidence="13">
    <location>
        <begin position="49"/>
        <end position="74"/>
    </location>
</feature>
<evidence type="ECO:0000256" key="9">
    <source>
        <dbReference type="ARBA" id="ARBA00023170"/>
    </source>
</evidence>
<evidence type="ECO:0000256" key="1">
    <source>
        <dbReference type="ARBA" id="ARBA00004651"/>
    </source>
</evidence>
<keyword evidence="8" id="KW-1015">Disulfide bond</keyword>
<name>A0AAN7SDS5_9COLE</name>
<feature type="transmembrane region" description="Helical" evidence="13">
    <location>
        <begin position="130"/>
        <end position="148"/>
    </location>
</feature>
<keyword evidence="16" id="KW-1185">Reference proteome</keyword>
<reference evidence="16" key="1">
    <citation type="submission" date="2023-01" db="EMBL/GenBank/DDBJ databases">
        <title>Key to firefly adult light organ development and bioluminescence: homeobox transcription factors regulate luciferase expression and transportation to peroxisome.</title>
        <authorList>
            <person name="Fu X."/>
        </authorList>
    </citation>
    <scope>NUCLEOTIDE SEQUENCE [LARGE SCALE GENOMIC DNA]</scope>
</reference>
<feature type="domain" description="G-protein coupled receptors family 1 profile" evidence="14">
    <location>
        <begin position="65"/>
        <end position="337"/>
    </location>
</feature>
<evidence type="ECO:0000256" key="11">
    <source>
        <dbReference type="ARBA" id="ARBA00023224"/>
    </source>
</evidence>
<evidence type="ECO:0000256" key="13">
    <source>
        <dbReference type="SAM" id="Phobius"/>
    </source>
</evidence>
<keyword evidence="6 12" id="KW-0297">G-protein coupled receptor</keyword>
<keyword evidence="11 12" id="KW-0807">Transducer</keyword>
<dbReference type="GO" id="GO:0005886">
    <property type="term" value="C:plasma membrane"/>
    <property type="evidence" value="ECO:0007669"/>
    <property type="project" value="UniProtKB-SubCell"/>
</dbReference>
<evidence type="ECO:0000256" key="8">
    <source>
        <dbReference type="ARBA" id="ARBA00023157"/>
    </source>
</evidence>
<evidence type="ECO:0000256" key="10">
    <source>
        <dbReference type="ARBA" id="ARBA00023180"/>
    </source>
</evidence>
<gene>
    <name evidence="15" type="ORF">RN001_013259</name>
</gene>
<keyword evidence="7 13" id="KW-0472">Membrane</keyword>